<dbReference type="PANTHER" id="PTHR47326:SF1">
    <property type="entry name" value="HTH PSQ-TYPE DOMAIN-CONTAINING PROTEIN"/>
    <property type="match status" value="1"/>
</dbReference>
<dbReference type="EMBL" id="QOIP01000006">
    <property type="protein sequence ID" value="RLU21777.1"/>
    <property type="molecule type" value="Genomic_DNA"/>
</dbReference>
<protein>
    <submittedName>
        <fullName evidence="1">Uncharacterized protein</fullName>
    </submittedName>
</protein>
<sequence length="378" mass="44787">MKRSILQSIIPRLLKAKKQSEMAAYTNEEYYDMLMALGECQGQYHVAARRYAELYPNRARHPRPNVILAAAQRLYETGSVLPKKKDTGRHRDARTLRNVETVVRAIKQEPETSIRDITREHELSYSTVQRILKEEKLHAYHYTRVQRLRQEDYPRRKRFCEDFLRRVNEDPELPSCVIFSDESLFTRERILNSHNMHVWDAKNPRPTRLRNFQVRWKLNVWTGIMGTKILGPVILPETLNGASYMEFLTENLPDFLEEVPLINRNKSVFQQDGAGPHNARIVTNFLNQQFPRRWMGRYGPIRWPARSSDLNPLDFFLWGYCKEVIYRQLPKTIEELNDKLHHAIFSIEEEVLEKTQENLLRRMRACITMDGGHFEHLL</sequence>
<reference evidence="1" key="2">
    <citation type="submission" date="2018-07" db="EMBL/GenBank/DDBJ databases">
        <authorList>
            <person name="Mckenzie S.K."/>
            <person name="Kronauer D.J.C."/>
        </authorList>
    </citation>
    <scope>NUCLEOTIDE SEQUENCE</scope>
    <source>
        <strain evidence="1">Clonal line C1</strain>
    </source>
</reference>
<dbReference type="GO" id="GO:0003676">
    <property type="term" value="F:nucleic acid binding"/>
    <property type="evidence" value="ECO:0007669"/>
    <property type="project" value="InterPro"/>
</dbReference>
<dbReference type="AlphaFoldDB" id="A0A3L8DMY0"/>
<comment type="caution">
    <text evidence="1">The sequence shown here is derived from an EMBL/GenBank/DDBJ whole genome shotgun (WGS) entry which is preliminary data.</text>
</comment>
<reference evidence="1" key="1">
    <citation type="journal article" date="2018" name="Genome Res.">
        <title>The genomic architecture and molecular evolution of ant odorant receptors.</title>
        <authorList>
            <person name="McKenzie S.K."/>
            <person name="Kronauer D.J.C."/>
        </authorList>
    </citation>
    <scope>NUCLEOTIDE SEQUENCE [LARGE SCALE GENOMIC DNA]</scope>
    <source>
        <strain evidence="1">Clonal line C1</strain>
    </source>
</reference>
<accession>A0A3L8DMY0</accession>
<gene>
    <name evidence="1" type="ORF">DMN91_006153</name>
</gene>
<name>A0A3L8DMY0_OOCBI</name>
<dbReference type="OrthoDB" id="7697827at2759"/>
<proteinExistence type="predicted"/>
<dbReference type="Proteomes" id="UP000279307">
    <property type="component" value="Chromosome 6"/>
</dbReference>
<dbReference type="Gene3D" id="3.30.420.10">
    <property type="entry name" value="Ribonuclease H-like superfamily/Ribonuclease H"/>
    <property type="match status" value="1"/>
</dbReference>
<evidence type="ECO:0000313" key="1">
    <source>
        <dbReference type="EMBL" id="RLU21777.1"/>
    </source>
</evidence>
<dbReference type="InterPro" id="IPR036397">
    <property type="entry name" value="RNaseH_sf"/>
</dbReference>
<organism evidence="1">
    <name type="scientific">Ooceraea biroi</name>
    <name type="common">Clonal raider ant</name>
    <name type="synonym">Cerapachys biroi</name>
    <dbReference type="NCBI Taxonomy" id="2015173"/>
    <lineage>
        <taxon>Eukaryota</taxon>
        <taxon>Metazoa</taxon>
        <taxon>Ecdysozoa</taxon>
        <taxon>Arthropoda</taxon>
        <taxon>Hexapoda</taxon>
        <taxon>Insecta</taxon>
        <taxon>Pterygota</taxon>
        <taxon>Neoptera</taxon>
        <taxon>Endopterygota</taxon>
        <taxon>Hymenoptera</taxon>
        <taxon>Apocrita</taxon>
        <taxon>Aculeata</taxon>
        <taxon>Formicoidea</taxon>
        <taxon>Formicidae</taxon>
        <taxon>Dorylinae</taxon>
        <taxon>Ooceraea</taxon>
    </lineage>
</organism>
<dbReference type="PANTHER" id="PTHR47326">
    <property type="entry name" value="TRANSPOSABLE ELEMENT TC3 TRANSPOSASE-LIKE PROTEIN"/>
    <property type="match status" value="1"/>
</dbReference>